<evidence type="ECO:0000313" key="2">
    <source>
        <dbReference type="Proteomes" id="UP000248961"/>
    </source>
</evidence>
<sequence>MCKRQKIQYRCGHQVYSGGIEYCSKAKKGAGGKRIRCDHQRTTTMRSSGDVCGKSSCQLSILRGKWDCCKCNECGNKFPLCDRGSCNHEVCGQCRAARS</sequence>
<protein>
    <submittedName>
        <fullName evidence="1">Uncharacterized protein</fullName>
    </submittedName>
</protein>
<dbReference type="RefSeq" id="XP_025545775.1">
    <property type="nucleotide sequence ID" value="XM_025690714.1"/>
</dbReference>
<proteinExistence type="predicted"/>
<dbReference type="AlphaFoldDB" id="A0A395HF84"/>
<name>A0A395HF84_ASPHC</name>
<reference evidence="1 2" key="1">
    <citation type="submission" date="2018-02" db="EMBL/GenBank/DDBJ databases">
        <title>The genomes of Aspergillus section Nigri reveals drivers in fungal speciation.</title>
        <authorList>
            <consortium name="DOE Joint Genome Institute"/>
            <person name="Vesth T.C."/>
            <person name="Nybo J."/>
            <person name="Theobald S."/>
            <person name="Brandl J."/>
            <person name="Frisvad J.C."/>
            <person name="Nielsen K.F."/>
            <person name="Lyhne E.K."/>
            <person name="Kogle M.E."/>
            <person name="Kuo A."/>
            <person name="Riley R."/>
            <person name="Clum A."/>
            <person name="Nolan M."/>
            <person name="Lipzen A."/>
            <person name="Salamov A."/>
            <person name="Henrissat B."/>
            <person name="Wiebenga A."/>
            <person name="De vries R.P."/>
            <person name="Grigoriev I.V."/>
            <person name="Mortensen U.H."/>
            <person name="Andersen M.R."/>
            <person name="Baker S.E."/>
        </authorList>
    </citation>
    <scope>NUCLEOTIDE SEQUENCE [LARGE SCALE GENOMIC DNA]</scope>
    <source>
        <strain evidence="1 2">CBS 101889</strain>
    </source>
</reference>
<dbReference type="VEuPathDB" id="FungiDB:BO97DRAFT_22979"/>
<keyword evidence="2" id="KW-1185">Reference proteome</keyword>
<evidence type="ECO:0000313" key="1">
    <source>
        <dbReference type="EMBL" id="RAL06621.1"/>
    </source>
</evidence>
<dbReference type="EMBL" id="KZ824369">
    <property type="protein sequence ID" value="RAL06621.1"/>
    <property type="molecule type" value="Genomic_DNA"/>
</dbReference>
<gene>
    <name evidence="1" type="ORF">BO97DRAFT_22979</name>
</gene>
<dbReference type="Proteomes" id="UP000248961">
    <property type="component" value="Unassembled WGS sequence"/>
</dbReference>
<accession>A0A395HF84</accession>
<dbReference type="GeneID" id="37195003"/>
<organism evidence="1 2">
    <name type="scientific">Aspergillus homomorphus (strain CBS 101889)</name>
    <dbReference type="NCBI Taxonomy" id="1450537"/>
    <lineage>
        <taxon>Eukaryota</taxon>
        <taxon>Fungi</taxon>
        <taxon>Dikarya</taxon>
        <taxon>Ascomycota</taxon>
        <taxon>Pezizomycotina</taxon>
        <taxon>Eurotiomycetes</taxon>
        <taxon>Eurotiomycetidae</taxon>
        <taxon>Eurotiales</taxon>
        <taxon>Aspergillaceae</taxon>
        <taxon>Aspergillus</taxon>
        <taxon>Aspergillus subgen. Circumdati</taxon>
    </lineage>
</organism>